<organism evidence="1 2">
    <name type="scientific">Dreissena polymorpha</name>
    <name type="common">Zebra mussel</name>
    <name type="synonym">Mytilus polymorpha</name>
    <dbReference type="NCBI Taxonomy" id="45954"/>
    <lineage>
        <taxon>Eukaryota</taxon>
        <taxon>Metazoa</taxon>
        <taxon>Spiralia</taxon>
        <taxon>Lophotrochozoa</taxon>
        <taxon>Mollusca</taxon>
        <taxon>Bivalvia</taxon>
        <taxon>Autobranchia</taxon>
        <taxon>Heteroconchia</taxon>
        <taxon>Euheterodonta</taxon>
        <taxon>Imparidentia</taxon>
        <taxon>Neoheterodontei</taxon>
        <taxon>Myida</taxon>
        <taxon>Dreissenoidea</taxon>
        <taxon>Dreissenidae</taxon>
        <taxon>Dreissena</taxon>
    </lineage>
</organism>
<evidence type="ECO:0000313" key="2">
    <source>
        <dbReference type="Proteomes" id="UP000828390"/>
    </source>
</evidence>
<sequence length="265" mass="30547">MLLMKMLISTLAGDENDDDDAKGDGLYLDILKIVPDLTMTNQAPLSLMNRLKKPFELSVKIILIKGEIAHHEQVLLFETESPVFKKKTNSSEGVMVYWKCNNILNRTCQYKCKDILKKHSQYLCNIILNRQCNILEEPVLYQYNASIRDSVSTNERQPQDTYQCNNISRDNYQCNDISRGSVSTNAMTSQEAYQCNDISRGSYQCNNISRDNYQCNAISRGSVSTNEITFSRDSVSTNTYQYNDIHKRQCQYQSNDILKIQCEYQ</sequence>
<comment type="caution">
    <text evidence="1">The sequence shown here is derived from an EMBL/GenBank/DDBJ whole genome shotgun (WGS) entry which is preliminary data.</text>
</comment>
<dbReference type="AlphaFoldDB" id="A0A9D3Y4L5"/>
<protein>
    <submittedName>
        <fullName evidence="1">Uncharacterized protein</fullName>
    </submittedName>
</protein>
<reference evidence="1" key="1">
    <citation type="journal article" date="2019" name="bioRxiv">
        <title>The Genome of the Zebra Mussel, Dreissena polymorpha: A Resource for Invasive Species Research.</title>
        <authorList>
            <person name="McCartney M.A."/>
            <person name="Auch B."/>
            <person name="Kono T."/>
            <person name="Mallez S."/>
            <person name="Zhang Y."/>
            <person name="Obille A."/>
            <person name="Becker A."/>
            <person name="Abrahante J.E."/>
            <person name="Garbe J."/>
            <person name="Badalamenti J.P."/>
            <person name="Herman A."/>
            <person name="Mangelson H."/>
            <person name="Liachko I."/>
            <person name="Sullivan S."/>
            <person name="Sone E.D."/>
            <person name="Koren S."/>
            <person name="Silverstein K.A.T."/>
            <person name="Beckman K.B."/>
            <person name="Gohl D.M."/>
        </authorList>
    </citation>
    <scope>NUCLEOTIDE SEQUENCE</scope>
    <source>
        <strain evidence="1">Duluth1</strain>
        <tissue evidence="1">Whole animal</tissue>
    </source>
</reference>
<evidence type="ECO:0000313" key="1">
    <source>
        <dbReference type="EMBL" id="KAH3691838.1"/>
    </source>
</evidence>
<reference evidence="1" key="2">
    <citation type="submission" date="2020-11" db="EMBL/GenBank/DDBJ databases">
        <authorList>
            <person name="McCartney M.A."/>
            <person name="Auch B."/>
            <person name="Kono T."/>
            <person name="Mallez S."/>
            <person name="Becker A."/>
            <person name="Gohl D.M."/>
            <person name="Silverstein K.A.T."/>
            <person name="Koren S."/>
            <person name="Bechman K.B."/>
            <person name="Herman A."/>
            <person name="Abrahante J.E."/>
            <person name="Garbe J."/>
        </authorList>
    </citation>
    <scope>NUCLEOTIDE SEQUENCE</scope>
    <source>
        <strain evidence="1">Duluth1</strain>
        <tissue evidence="1">Whole animal</tissue>
    </source>
</reference>
<name>A0A9D3Y4L5_DREPO</name>
<gene>
    <name evidence="1" type="ORF">DPMN_191016</name>
</gene>
<dbReference type="Proteomes" id="UP000828390">
    <property type="component" value="Unassembled WGS sequence"/>
</dbReference>
<accession>A0A9D3Y4L5</accession>
<proteinExistence type="predicted"/>
<dbReference type="EMBL" id="JAIWYP010000029">
    <property type="protein sequence ID" value="KAH3691838.1"/>
    <property type="molecule type" value="Genomic_DNA"/>
</dbReference>
<keyword evidence="2" id="KW-1185">Reference proteome</keyword>